<comment type="caution">
    <text evidence="3">The sequence shown here is derived from an EMBL/GenBank/DDBJ whole genome shotgun (WGS) entry which is preliminary data.</text>
</comment>
<feature type="domain" description="Inositolphosphotransferase Aur1/Ipt1" evidence="2">
    <location>
        <begin position="133"/>
        <end position="311"/>
    </location>
</feature>
<dbReference type="Pfam" id="PF14378">
    <property type="entry name" value="PAP2_3"/>
    <property type="match status" value="1"/>
</dbReference>
<reference evidence="3 4" key="1">
    <citation type="submission" date="2019-12" db="EMBL/GenBank/DDBJ databases">
        <title>Shinella kummerowiae sp. nov., a symbiotic bacterium isolated from root nodules of the herbal legume Kummerowia stipulacea.</title>
        <authorList>
            <person name="Gao J."/>
        </authorList>
    </citation>
    <scope>NUCLEOTIDE SEQUENCE [LARGE SCALE GENOMIC DNA]</scope>
    <source>
        <strain evidence="3 4">CCBAU 25048</strain>
    </source>
</reference>
<feature type="transmembrane region" description="Helical" evidence="1">
    <location>
        <begin position="80"/>
        <end position="100"/>
    </location>
</feature>
<feature type="transmembrane region" description="Helical" evidence="1">
    <location>
        <begin position="149"/>
        <end position="168"/>
    </location>
</feature>
<feature type="transmembrane region" description="Helical" evidence="1">
    <location>
        <begin position="244"/>
        <end position="267"/>
    </location>
</feature>
<feature type="transmembrane region" description="Helical" evidence="1">
    <location>
        <begin position="37"/>
        <end position="59"/>
    </location>
</feature>
<evidence type="ECO:0000313" key="4">
    <source>
        <dbReference type="Proteomes" id="UP000435802"/>
    </source>
</evidence>
<name>A0A6N8SK44_9HYPH</name>
<dbReference type="OrthoDB" id="9816314at2"/>
<sequence>MLPFHGFVLAYTALVVLAAASQDKFALTAYQQYAEQLGPLFFLALPVVLISVRAMLGFIGLHRPTWQGVGRGFAEFCGRLASAALTITTFILFLGSFTTFKTLMPVLMGGFPYDHLQANIDAFLHGGVDPGPALLNLLGDPLLLQALRWNYAVVWMAFTFVPVFFIAVMREAEGVRLRYFLSFAFVWTVLGSLLACLFLSAGPAFYAFVTGDAARFDPQLQALLERSGPTYQPYLWQSYLDGTVGLGTGISAFPSVHVGAAMMNALFLREINRIAGFFGFAYVAVIAVSSVLLGWHYAIDGYVSIAVVWLLHSGLKRALGGGNKTAQATILIASPIPATP</sequence>
<organism evidence="3 4">
    <name type="scientific">Shinella kummerowiae</name>
    <dbReference type="NCBI Taxonomy" id="417745"/>
    <lineage>
        <taxon>Bacteria</taxon>
        <taxon>Pseudomonadati</taxon>
        <taxon>Pseudomonadota</taxon>
        <taxon>Alphaproteobacteria</taxon>
        <taxon>Hyphomicrobiales</taxon>
        <taxon>Rhizobiaceae</taxon>
        <taxon>Shinella</taxon>
    </lineage>
</organism>
<feature type="transmembrane region" description="Helical" evidence="1">
    <location>
        <begin position="274"/>
        <end position="295"/>
    </location>
</feature>
<dbReference type="GO" id="GO:0016020">
    <property type="term" value="C:membrane"/>
    <property type="evidence" value="ECO:0007669"/>
    <property type="project" value="UniProtKB-SubCell"/>
</dbReference>
<keyword evidence="1" id="KW-0812">Transmembrane</keyword>
<dbReference type="RefSeq" id="WP_160860694.1">
    <property type="nucleotide sequence ID" value="NZ_WUMK01000006.1"/>
</dbReference>
<feature type="transmembrane region" description="Helical" evidence="1">
    <location>
        <begin position="180"/>
        <end position="208"/>
    </location>
</feature>
<keyword evidence="1" id="KW-0472">Membrane</keyword>
<accession>A0A6N8SK44</accession>
<keyword evidence="4" id="KW-1185">Reference proteome</keyword>
<proteinExistence type="predicted"/>
<protein>
    <recommendedName>
        <fullName evidence="2">Inositolphosphotransferase Aur1/Ipt1 domain-containing protein</fullName>
    </recommendedName>
</protein>
<evidence type="ECO:0000259" key="2">
    <source>
        <dbReference type="Pfam" id="PF14378"/>
    </source>
</evidence>
<evidence type="ECO:0000256" key="1">
    <source>
        <dbReference type="SAM" id="Phobius"/>
    </source>
</evidence>
<gene>
    <name evidence="3" type="ORF">GR138_18445</name>
</gene>
<dbReference type="EMBL" id="WUMK01000006">
    <property type="protein sequence ID" value="MXN47180.1"/>
    <property type="molecule type" value="Genomic_DNA"/>
</dbReference>
<dbReference type="Proteomes" id="UP000435802">
    <property type="component" value="Unassembled WGS sequence"/>
</dbReference>
<dbReference type="AlphaFoldDB" id="A0A6N8SK44"/>
<evidence type="ECO:0000313" key="3">
    <source>
        <dbReference type="EMBL" id="MXN47180.1"/>
    </source>
</evidence>
<keyword evidence="1" id="KW-1133">Transmembrane helix</keyword>
<dbReference type="InterPro" id="IPR026841">
    <property type="entry name" value="Aur1/Ipt1"/>
</dbReference>